<dbReference type="GO" id="GO:0006893">
    <property type="term" value="P:Golgi to plasma membrane transport"/>
    <property type="evidence" value="ECO:0000318"/>
    <property type="project" value="GO_Central"/>
</dbReference>
<evidence type="ECO:0000256" key="5">
    <source>
        <dbReference type="SAM" id="MobiDB-lite"/>
    </source>
</evidence>
<evidence type="ECO:0000313" key="8">
    <source>
        <dbReference type="EMBL" id="EDQ89448.1"/>
    </source>
</evidence>
<evidence type="ECO:0000259" key="7">
    <source>
        <dbReference type="Pfam" id="PF20654"/>
    </source>
</evidence>
<feature type="compositionally biased region" description="Polar residues" evidence="5">
    <location>
        <begin position="44"/>
        <end position="54"/>
    </location>
</feature>
<evidence type="ECO:0000313" key="9">
    <source>
        <dbReference type="Proteomes" id="UP000001357"/>
    </source>
</evidence>
<dbReference type="InParanoid" id="A9UYE4"/>
<gene>
    <name evidence="8" type="ORF">MONBRDRAFT_32259</name>
</gene>
<dbReference type="GO" id="GO:0000145">
    <property type="term" value="C:exocyst"/>
    <property type="evidence" value="ECO:0000318"/>
    <property type="project" value="GO_Central"/>
</dbReference>
<evidence type="ECO:0000259" key="6">
    <source>
        <dbReference type="Pfam" id="PF09763"/>
    </source>
</evidence>
<evidence type="ECO:0000256" key="2">
    <source>
        <dbReference type="ARBA" id="ARBA00022448"/>
    </source>
</evidence>
<dbReference type="FunCoup" id="A9UYE4">
    <property type="interactions" value="1151"/>
</dbReference>
<dbReference type="eggNOG" id="KOG2148">
    <property type="taxonomic scope" value="Eukaryota"/>
</dbReference>
<evidence type="ECO:0000256" key="4">
    <source>
        <dbReference type="ARBA" id="ARBA00023054"/>
    </source>
</evidence>
<dbReference type="GO" id="GO:0005546">
    <property type="term" value="F:phosphatidylinositol-4,5-bisphosphate binding"/>
    <property type="evidence" value="ECO:0000318"/>
    <property type="project" value="GO_Central"/>
</dbReference>
<proteinExistence type="inferred from homology"/>
<keyword evidence="9" id="KW-1185">Reference proteome</keyword>
<dbReference type="GeneID" id="5890905"/>
<dbReference type="AlphaFoldDB" id="A9UYE4"/>
<sequence>MLPLSTAQNTFKAVRAWLSLPGLSFHALPGCKTGRFTFNCHNAGENSTNSTQQRAKVAEQEASDDEHEDNNTTGLPLALTADEEEQAQAVLAKYNWDSDHLDVLTNQLSGEVEALEAIDSALAALSQVESALEQYDNIAKPMRRTASFVAEQEQRVRVQATNTAKLKASLQNVLDLVTFPPEHLQVIRQCDFRSDPSRERCHAAISALESHLAVPIEPAWRHMKIVQQQAREYMQAQDTFAIRLSQHLEALLEKQASRAEAATDQSVTAHVNFHAQRQKELLAYRDLLLWLKAHEATGDLSRFDSLARSYSSSIYAVYEQQLQMHAETTRQMMARGKAKGEEDRSVRRQNFAETFGKLVGAFVERINEEDALCQHIFDLQPVESGSSMDVRATPEPSGRAAEPDGALPAASKASDDGTDQEQQQHIALRDVVKESSDGNEQQMASLTARLTLDEILLTIFASVENILKRVIDEGCQLDSFHSMTMTLDLDQYVHSASASGFLKRILGRCLVFAKRHFNNFVAEHVKSMGEARLKRKEAVGILPFIVQFEQLVFDLEAVAKNYPNRNILDKAYETWLQGIFDAIYACSEEARQPDVLLFENLHHMYDLMSRVKIGVLKDFRRKAQDRYREHLQAYVKSILGRPMEHLSAFFEGVERQLQSGTSVAEVGYQYDFNKQKLREVIKLYPAKEVKRGLEATFKRVEKHLSSEEGLLDVVWRSMQEEFMRQYQRFDQLIEQCYKNANVSLEFSNGDVLRFFTEIAQNVN</sequence>
<dbReference type="GO" id="GO:0006887">
    <property type="term" value="P:exocytosis"/>
    <property type="evidence" value="ECO:0000318"/>
    <property type="project" value="GO_Central"/>
</dbReference>
<feature type="domain" description="Exocyst complex component Sec3 C-terminal" evidence="7">
    <location>
        <begin position="451"/>
        <end position="739"/>
    </location>
</feature>
<keyword evidence="2" id="KW-0813">Transport</keyword>
<dbReference type="EMBL" id="CH991550">
    <property type="protein sequence ID" value="EDQ89448.1"/>
    <property type="molecule type" value="Genomic_DNA"/>
</dbReference>
<feature type="domain" description="Exocyst complex component Sec3 coiled-coil" evidence="6">
    <location>
        <begin position="116"/>
        <end position="209"/>
    </location>
</feature>
<protein>
    <recommendedName>
        <fullName evidence="10">Exocyst complex component Sec3 C-terminal domain-containing protein</fullName>
    </recommendedName>
</protein>
<dbReference type="InterPro" id="IPR048628">
    <property type="entry name" value="Sec3_C"/>
</dbReference>
<dbReference type="KEGG" id="mbr:MONBRDRAFT_32259"/>
<feature type="region of interest" description="Disordered" evidence="5">
    <location>
        <begin position="44"/>
        <end position="74"/>
    </location>
</feature>
<accession>A9UYE4</accession>
<comment type="similarity">
    <text evidence="1">Belongs to the SEC3 family.</text>
</comment>
<dbReference type="InterPro" id="IPR019160">
    <property type="entry name" value="Sec3_CC"/>
</dbReference>
<dbReference type="GO" id="GO:0005886">
    <property type="term" value="C:plasma membrane"/>
    <property type="evidence" value="ECO:0000318"/>
    <property type="project" value="GO_Central"/>
</dbReference>
<keyword evidence="3" id="KW-0268">Exocytosis</keyword>
<evidence type="ECO:0008006" key="10">
    <source>
        <dbReference type="Google" id="ProtNLM"/>
    </source>
</evidence>
<dbReference type="OMA" id="NQHVMSA"/>
<evidence type="ECO:0000256" key="3">
    <source>
        <dbReference type="ARBA" id="ARBA00022483"/>
    </source>
</evidence>
<feature type="region of interest" description="Disordered" evidence="5">
    <location>
        <begin position="384"/>
        <end position="424"/>
    </location>
</feature>
<organism evidence="8 9">
    <name type="scientific">Monosiga brevicollis</name>
    <name type="common">Choanoflagellate</name>
    <dbReference type="NCBI Taxonomy" id="81824"/>
    <lineage>
        <taxon>Eukaryota</taxon>
        <taxon>Choanoflagellata</taxon>
        <taxon>Craspedida</taxon>
        <taxon>Salpingoecidae</taxon>
        <taxon>Monosiga</taxon>
    </lineage>
</organism>
<name>A9UYE4_MONBE</name>
<dbReference type="Proteomes" id="UP000001357">
    <property type="component" value="Unassembled WGS sequence"/>
</dbReference>
<reference evidence="8 9" key="1">
    <citation type="journal article" date="2008" name="Nature">
        <title>The genome of the choanoflagellate Monosiga brevicollis and the origin of metazoans.</title>
        <authorList>
            <consortium name="JGI Sequencing"/>
            <person name="King N."/>
            <person name="Westbrook M.J."/>
            <person name="Young S.L."/>
            <person name="Kuo A."/>
            <person name="Abedin M."/>
            <person name="Chapman J."/>
            <person name="Fairclough S."/>
            <person name="Hellsten U."/>
            <person name="Isogai Y."/>
            <person name="Letunic I."/>
            <person name="Marr M."/>
            <person name="Pincus D."/>
            <person name="Putnam N."/>
            <person name="Rokas A."/>
            <person name="Wright K.J."/>
            <person name="Zuzow R."/>
            <person name="Dirks W."/>
            <person name="Good M."/>
            <person name="Goodstein D."/>
            <person name="Lemons D."/>
            <person name="Li W."/>
            <person name="Lyons J.B."/>
            <person name="Morris A."/>
            <person name="Nichols S."/>
            <person name="Richter D.J."/>
            <person name="Salamov A."/>
            <person name="Bork P."/>
            <person name="Lim W.A."/>
            <person name="Manning G."/>
            <person name="Miller W.T."/>
            <person name="McGinnis W."/>
            <person name="Shapiro H."/>
            <person name="Tjian R."/>
            <person name="Grigoriev I.V."/>
            <person name="Rokhsar D."/>
        </authorList>
    </citation>
    <scope>NUCLEOTIDE SEQUENCE [LARGE SCALE GENOMIC DNA]</scope>
    <source>
        <strain evidence="9">MX1 / ATCC 50154</strain>
    </source>
</reference>
<dbReference type="Pfam" id="PF20654">
    <property type="entry name" value="Sec3_C-term"/>
    <property type="match status" value="1"/>
</dbReference>
<dbReference type="PANTHER" id="PTHR16092:SF14">
    <property type="entry name" value="EXOCYST COMPLEX COMPONENT 1 ISOFORM X1"/>
    <property type="match status" value="1"/>
</dbReference>
<dbReference type="RefSeq" id="XP_001745477.1">
    <property type="nucleotide sequence ID" value="XM_001745425.1"/>
</dbReference>
<dbReference type="Pfam" id="PF09763">
    <property type="entry name" value="Sec3_CC"/>
    <property type="match status" value="1"/>
</dbReference>
<dbReference type="PANTHER" id="PTHR16092">
    <property type="entry name" value="SEC3/SYNTAXIN-RELATED"/>
    <property type="match status" value="1"/>
</dbReference>
<evidence type="ECO:0000256" key="1">
    <source>
        <dbReference type="ARBA" id="ARBA00006518"/>
    </source>
</evidence>
<dbReference type="STRING" id="81824.A9UYE4"/>
<keyword evidence="4" id="KW-0175">Coiled coil</keyword>